<feature type="domain" description="Rad26-like N-terminal" evidence="5">
    <location>
        <begin position="418"/>
        <end position="458"/>
    </location>
</feature>
<dbReference type="AlphaFoldDB" id="C1G1Q1"/>
<keyword evidence="1" id="KW-0175">Coiled coil</keyword>
<proteinExistence type="predicted"/>
<evidence type="ECO:0000259" key="5">
    <source>
        <dbReference type="Pfam" id="PF21048"/>
    </source>
</evidence>
<dbReference type="OMA" id="EMAHEML"/>
<dbReference type="Pfam" id="PF12331">
    <property type="entry name" value="Rad26-like_helical_rpts"/>
    <property type="match status" value="1"/>
</dbReference>
<dbReference type="KEGG" id="pbn:PADG_02067"/>
<dbReference type="EMBL" id="KN275958">
    <property type="protein sequence ID" value="EEH45917.1"/>
    <property type="molecule type" value="Genomic_DNA"/>
</dbReference>
<feature type="compositionally biased region" description="Low complexity" evidence="2">
    <location>
        <begin position="59"/>
        <end position="77"/>
    </location>
</feature>
<dbReference type="InterPro" id="IPR022093">
    <property type="entry name" value="Rad26-like_helical"/>
</dbReference>
<accession>C1G1Q1</accession>
<evidence type="ECO:0000313" key="7">
    <source>
        <dbReference type="Proteomes" id="UP000001628"/>
    </source>
</evidence>
<evidence type="ECO:0000256" key="1">
    <source>
        <dbReference type="SAM" id="Coils"/>
    </source>
</evidence>
<evidence type="ECO:0000256" key="2">
    <source>
        <dbReference type="SAM" id="MobiDB-lite"/>
    </source>
</evidence>
<sequence>MDDDNFDDSFSDDGIDELPLDTLLALEQSAYQASQQQRPDSRNDSDNPQPKPRNPNFVSLARKSSSRSASRNSSRGSFLQDPSRLLRQPLSFGDEDFQDLDAGVLDDGYDPAPVELRNTVSEQDRSHGRLHAETQQVGFRSDQRARDIVNGKWRALGRGVIPRGNAHREVSQGTVVMGGMEDNNNNNTNEMQGGNAEVGPLPEVLAEIEAMREQIEQLSRDRERIAQELAAANSMIEAKAGEAAIIRANQAKAAEAHSRQLSAFRKQMADELKKYQAEIHSMTVHTKLLDTKNAFLEQDLKNETQKLIELRRAKAKLEENSPLTPKKPKALPHRDGFDDDEIIPSPTKSGGRGSKRGTPSVAGGRKRKAVDGSPIIAPTLELSQTFDTVTEGPDEKTEPMAIDLAPRKTEIEDRNMRFMRKILNHKTHPNKSRDLEVFTTISFPSEPGKMLSSFILTATTENSLENYAIEYAKVIISLWSRAIKETFYVPIDMFMGIIKFIINLDPSNIVPQLLDDLIPVLQNTAYVNGVARFRNSPVSHLNLGQVKHTPQSELHHEVSSTEAINLLYLTASSCQYDSDALRKFWQIMSYDFILIMLNSSQLVDDIIITLSLLPYSILPTTFGPLLRDPTLQVQNENYIIDRVANLLSERPNTDEGEEPYTPHQISTLRLEAMSFLTTIAFSSPHPSPSQNRAGRLIALHPTALARILRTIHDELDALYSNPPERELHVALVNGLTRLAYGTMRTFRDEVNLAAKLRVVPGAVQKHLVALTRLAFCEGLLLEAGIEDDTVEMAHEMLEESVNPQEAEALLEAFRVKGTK</sequence>
<dbReference type="GeneID" id="22581616"/>
<dbReference type="STRING" id="502780.C1G1Q1"/>
<feature type="compositionally biased region" description="Polar residues" evidence="2">
    <location>
        <begin position="29"/>
        <end position="38"/>
    </location>
</feature>
<dbReference type="Pfam" id="PF21046">
    <property type="entry name" value="Rad26-like_C"/>
    <property type="match status" value="1"/>
</dbReference>
<dbReference type="InterPro" id="IPR048379">
    <property type="entry name" value="Rad26-like_C"/>
</dbReference>
<evidence type="ECO:0008006" key="8">
    <source>
        <dbReference type="Google" id="ProtNLM"/>
    </source>
</evidence>
<reference evidence="6 7" key="1">
    <citation type="journal article" date="2011" name="PLoS Genet.">
        <title>Comparative genomic analysis of human fungal pathogens causing paracoccidioidomycosis.</title>
        <authorList>
            <person name="Desjardins C.A."/>
            <person name="Champion M.D."/>
            <person name="Holder J.W."/>
            <person name="Muszewska A."/>
            <person name="Goldberg J."/>
            <person name="Bailao A.M."/>
            <person name="Brigido M.M."/>
            <person name="Ferreira M.E."/>
            <person name="Garcia A.M."/>
            <person name="Grynberg M."/>
            <person name="Gujja S."/>
            <person name="Heiman D.I."/>
            <person name="Henn M.R."/>
            <person name="Kodira C.D."/>
            <person name="Leon-Narvaez H."/>
            <person name="Longo L.V."/>
            <person name="Ma L.J."/>
            <person name="Malavazi I."/>
            <person name="Matsuo A.L."/>
            <person name="Morais F.V."/>
            <person name="Pereira M."/>
            <person name="Rodriguez-Brito S."/>
            <person name="Sakthikumar S."/>
            <person name="Salem-Izacc S.M."/>
            <person name="Sykes S.M."/>
            <person name="Teixeira M.M."/>
            <person name="Vallejo M.C."/>
            <person name="Walter M.E."/>
            <person name="Yandava C."/>
            <person name="Young S."/>
            <person name="Zeng Q."/>
            <person name="Zucker J."/>
            <person name="Felipe M.S."/>
            <person name="Goldman G.H."/>
            <person name="Haas B.J."/>
            <person name="McEwen J.G."/>
            <person name="Nino-Vega G."/>
            <person name="Puccia R."/>
            <person name="San-Blas G."/>
            <person name="Soares C.M."/>
            <person name="Birren B.W."/>
            <person name="Cuomo C.A."/>
        </authorList>
    </citation>
    <scope>NUCLEOTIDE SEQUENCE [LARGE SCALE GENOMIC DNA]</scope>
    <source>
        <strain evidence="6 7">Pb18</strain>
    </source>
</reference>
<dbReference type="InterPro" id="IPR048380">
    <property type="entry name" value="Rad26-like_N"/>
</dbReference>
<dbReference type="Pfam" id="PF21048">
    <property type="entry name" value="Rad26-like_N"/>
    <property type="match status" value="1"/>
</dbReference>
<gene>
    <name evidence="6" type="ORF">PADG_02067</name>
</gene>
<evidence type="ECO:0000313" key="6">
    <source>
        <dbReference type="EMBL" id="EEH45917.1"/>
    </source>
</evidence>
<feature type="coiled-coil region" evidence="1">
    <location>
        <begin position="201"/>
        <end position="235"/>
    </location>
</feature>
<organism evidence="6 7">
    <name type="scientific">Paracoccidioides brasiliensis (strain Pb18)</name>
    <dbReference type="NCBI Taxonomy" id="502780"/>
    <lineage>
        <taxon>Eukaryota</taxon>
        <taxon>Fungi</taxon>
        <taxon>Dikarya</taxon>
        <taxon>Ascomycota</taxon>
        <taxon>Pezizomycotina</taxon>
        <taxon>Eurotiomycetes</taxon>
        <taxon>Eurotiomycetidae</taxon>
        <taxon>Onygenales</taxon>
        <taxon>Ajellomycetaceae</taxon>
        <taxon>Paracoccidioides</taxon>
    </lineage>
</organism>
<dbReference type="VEuPathDB" id="FungiDB:PADG_02067"/>
<name>C1G1Q1_PARBD</name>
<feature type="region of interest" description="Disordered" evidence="2">
    <location>
        <begin position="318"/>
        <end position="374"/>
    </location>
</feature>
<dbReference type="InParanoid" id="C1G1Q1"/>
<evidence type="ECO:0000259" key="3">
    <source>
        <dbReference type="Pfam" id="PF12331"/>
    </source>
</evidence>
<feature type="domain" description="Rad26-like helical repeats" evidence="3">
    <location>
        <begin position="520"/>
        <end position="742"/>
    </location>
</feature>
<protein>
    <recommendedName>
        <fullName evidence="8">DNA repair protein Rad26</fullName>
    </recommendedName>
</protein>
<feature type="region of interest" description="Disordered" evidence="2">
    <location>
        <begin position="27"/>
        <end position="82"/>
    </location>
</feature>
<evidence type="ECO:0000259" key="4">
    <source>
        <dbReference type="Pfam" id="PF21046"/>
    </source>
</evidence>
<feature type="domain" description="Rad26-like C-terminal" evidence="4">
    <location>
        <begin position="751"/>
        <end position="813"/>
    </location>
</feature>
<dbReference type="eggNOG" id="ENOG502RZ1G">
    <property type="taxonomic scope" value="Eukaryota"/>
</dbReference>
<dbReference type="Proteomes" id="UP000001628">
    <property type="component" value="Unassembled WGS sequence"/>
</dbReference>
<dbReference type="HOGENOM" id="CLU_013058_2_0_1"/>
<dbReference type="OrthoDB" id="5245063at2759"/>
<dbReference type="RefSeq" id="XP_010757690.1">
    <property type="nucleotide sequence ID" value="XM_010759388.1"/>
</dbReference>
<keyword evidence="7" id="KW-1185">Reference proteome</keyword>